<sequence length="415" mass="47535">MKKGTDRAIPSLTVTKAIYPLVKQFYQEAWQAKEQGKLICWAGVGDPRELFWAMNLVPVFPENFSAACGAKQVAGNACAIAEAHGYSRETCSYFRNTFGYMVGKDELPPPPGGGMPDPDLLILTVNSCHTRPKWWRIMERHLDVPTFILEAPTIPWDMRRNHIEPHYLDFVVEQLKELVSFIEKHTGERLNMDRLAEAIWLGDKASQLIQEVYRLRKAKPCPVGAEDMMTTIFPIIVLRGTRESVDFYEKMLQEVRERVETKTGVLAHEKFRLLVDNIPPWYTKGLYNYFHQFQALAVAETYTTTFGWESRMDPGNPWESLARSTISNWLNISFREKGEVLLQVAKDYSIDGAVFLVNRSCKVYTGSNTYLSNLLQREMGIPSLILEADQTDPRDYVDGLVKNRIDAFMEMLASR</sequence>
<dbReference type="RefSeq" id="WP_088553935.1">
    <property type="nucleotide sequence ID" value="NZ_BDGJ01000087.1"/>
</dbReference>
<dbReference type="EMBL" id="BDGJ01000087">
    <property type="protein sequence ID" value="GAW92631.1"/>
    <property type="molecule type" value="Genomic_DNA"/>
</dbReference>
<dbReference type="Proteomes" id="UP000197032">
    <property type="component" value="Unassembled WGS sequence"/>
</dbReference>
<evidence type="ECO:0000256" key="3">
    <source>
        <dbReference type="ARBA" id="ARBA00022723"/>
    </source>
</evidence>
<keyword evidence="4" id="KW-0408">Iron</keyword>
<gene>
    <name evidence="6" type="ORF">KKC1_17820</name>
</gene>
<evidence type="ECO:0000256" key="1">
    <source>
        <dbReference type="ARBA" id="ARBA00001966"/>
    </source>
</evidence>
<accession>A0A1Z5HTI0</accession>
<evidence type="ECO:0000313" key="6">
    <source>
        <dbReference type="EMBL" id="GAW92631.1"/>
    </source>
</evidence>
<evidence type="ECO:0000256" key="5">
    <source>
        <dbReference type="ARBA" id="ARBA00023014"/>
    </source>
</evidence>
<keyword evidence="5" id="KW-0411">Iron-sulfur</keyword>
<comment type="caution">
    <text evidence="6">The sequence shown here is derived from an EMBL/GenBank/DDBJ whole genome shotgun (WGS) entry which is preliminary data.</text>
</comment>
<dbReference type="PANTHER" id="PTHR30548">
    <property type="entry name" value="2-HYDROXYGLUTARYL-COA DEHYDRATASE, D-COMPONENT-RELATED"/>
    <property type="match status" value="1"/>
</dbReference>
<organism evidence="6 7">
    <name type="scientific">Calderihabitans maritimus</name>
    <dbReference type="NCBI Taxonomy" id="1246530"/>
    <lineage>
        <taxon>Bacteria</taxon>
        <taxon>Bacillati</taxon>
        <taxon>Bacillota</taxon>
        <taxon>Clostridia</taxon>
        <taxon>Neomoorellales</taxon>
        <taxon>Calderihabitantaceae</taxon>
        <taxon>Calderihabitans</taxon>
    </lineage>
</organism>
<dbReference type="GO" id="GO:0051536">
    <property type="term" value="F:iron-sulfur cluster binding"/>
    <property type="evidence" value="ECO:0007669"/>
    <property type="project" value="UniProtKB-KW"/>
</dbReference>
<keyword evidence="3" id="KW-0479">Metal-binding</keyword>
<dbReference type="GO" id="GO:0046872">
    <property type="term" value="F:metal ion binding"/>
    <property type="evidence" value="ECO:0007669"/>
    <property type="project" value="UniProtKB-KW"/>
</dbReference>
<dbReference type="Gene3D" id="3.40.50.11900">
    <property type="match status" value="1"/>
</dbReference>
<comment type="cofactor">
    <cofactor evidence="1">
        <name>[4Fe-4S] cluster</name>
        <dbReference type="ChEBI" id="CHEBI:49883"/>
    </cofactor>
</comment>
<dbReference type="InterPro" id="IPR010327">
    <property type="entry name" value="FldB/FldC_alpha/beta"/>
</dbReference>
<protein>
    <submittedName>
        <fullName evidence="6">Uncharacterized protein</fullName>
    </submittedName>
</protein>
<dbReference type="Gene3D" id="3.40.50.11890">
    <property type="match status" value="1"/>
</dbReference>
<evidence type="ECO:0000256" key="4">
    <source>
        <dbReference type="ARBA" id="ARBA00023004"/>
    </source>
</evidence>
<comment type="similarity">
    <text evidence="2">Belongs to the FldB/FldC dehydratase alpha/beta subunit family.</text>
</comment>
<dbReference type="AlphaFoldDB" id="A0A1Z5HTI0"/>
<dbReference type="PANTHER" id="PTHR30548:SF4">
    <property type="entry name" value="SUBUNIT OF OXYGEN-SENSITIVE 2-HYDROXYISOCAPROYL-COA DEHYDRATASE"/>
    <property type="match status" value="1"/>
</dbReference>
<proteinExistence type="inferred from homology"/>
<keyword evidence="7" id="KW-1185">Reference proteome</keyword>
<dbReference type="OrthoDB" id="9810278at2"/>
<dbReference type="Pfam" id="PF06050">
    <property type="entry name" value="HGD-D"/>
    <property type="match status" value="1"/>
</dbReference>
<dbReference type="GO" id="GO:0016836">
    <property type="term" value="F:hydro-lyase activity"/>
    <property type="evidence" value="ECO:0007669"/>
    <property type="project" value="UniProtKB-ARBA"/>
</dbReference>
<name>A0A1Z5HTI0_9FIRM</name>
<evidence type="ECO:0000313" key="7">
    <source>
        <dbReference type="Proteomes" id="UP000197032"/>
    </source>
</evidence>
<reference evidence="7" key="1">
    <citation type="journal article" date="2017" name="Appl. Environ. Microbiol.">
        <title>Genomic analysis of Calderihabitans maritimus KKC1, a thermophilic hydrogenogenic carboxydotrophic bacterium isolated from marine sediment.</title>
        <authorList>
            <person name="Omae K."/>
            <person name="Yoneda Y."/>
            <person name="Fukuyama Y."/>
            <person name="Yoshida T."/>
            <person name="Sako Y."/>
        </authorList>
    </citation>
    <scope>NUCLEOTIDE SEQUENCE [LARGE SCALE GENOMIC DNA]</scope>
    <source>
        <strain evidence="7">KKC1</strain>
    </source>
</reference>
<evidence type="ECO:0000256" key="2">
    <source>
        <dbReference type="ARBA" id="ARBA00005806"/>
    </source>
</evidence>